<dbReference type="InterPro" id="IPR007537">
    <property type="entry name" value="tRNAHis_GuaTrfase_Thg1"/>
</dbReference>
<dbReference type="GO" id="GO:0006400">
    <property type="term" value="P:tRNA modification"/>
    <property type="evidence" value="ECO:0007669"/>
    <property type="project" value="InterPro"/>
</dbReference>
<reference evidence="2 3" key="1">
    <citation type="submission" date="2019-02" db="EMBL/GenBank/DDBJ databases">
        <title>Genomic, morphological and functional characterisation of novel bacteriophage Fnu1 capable of disrupt Fusobacterium nucleatum biofilm.</title>
        <authorList>
            <person name="Kabwe M."/>
            <person name="Brown T.L."/>
            <person name="Dashper S."/>
            <person name="Speirs L."/>
            <person name="Ku H."/>
            <person name="Petrovski S."/>
            <person name="Chan H.T."/>
            <person name="Lock P."/>
            <person name="Tucci J."/>
        </authorList>
    </citation>
    <scope>NUCLEOTIDE SEQUENCE [LARGE SCALE GENOMIC DNA]</scope>
</reference>
<organism evidence="2 3">
    <name type="scientific">Fusobacterium phage Fnu1</name>
    <dbReference type="NCBI Taxonomy" id="2530024"/>
    <lineage>
        <taxon>Viruses</taxon>
        <taxon>Duplodnaviria</taxon>
        <taxon>Heunggongvirae</taxon>
        <taxon>Uroviricota</taxon>
        <taxon>Caudoviricetes</taxon>
        <taxon>Latrobevirus</taxon>
        <taxon>Latrobevirus FNU1</taxon>
    </lineage>
</organism>
<evidence type="ECO:0000313" key="3">
    <source>
        <dbReference type="Proteomes" id="UP000292160"/>
    </source>
</evidence>
<dbReference type="Gene3D" id="3.30.70.3000">
    <property type="match status" value="1"/>
</dbReference>
<dbReference type="GeneID" id="65071957"/>
<evidence type="ECO:0000259" key="1">
    <source>
        <dbReference type="Pfam" id="PF04446"/>
    </source>
</evidence>
<dbReference type="EMBL" id="MK554696">
    <property type="protein sequence ID" value="QBJ04097.1"/>
    <property type="molecule type" value="Genomic_DNA"/>
</dbReference>
<dbReference type="InterPro" id="IPR024956">
    <property type="entry name" value="tRNAHis_GuaTrfase_cat"/>
</dbReference>
<name>A0A481W5F6_9CAUD</name>
<accession>A0A481W5F6</accession>
<proteinExistence type="predicted"/>
<dbReference type="PANTHER" id="PTHR12729:SF1">
    <property type="entry name" value="TRNAHIS GUANYLYLTRANSFERASE CATALYTIC DOMAIN-CONTAINING PROTEIN"/>
    <property type="match status" value="1"/>
</dbReference>
<feature type="domain" description="tRNAHis guanylyltransferase catalytic" evidence="1">
    <location>
        <begin position="5"/>
        <end position="153"/>
    </location>
</feature>
<dbReference type="Pfam" id="PF04446">
    <property type="entry name" value="Thg1"/>
    <property type="match status" value="1"/>
</dbReference>
<evidence type="ECO:0000313" key="2">
    <source>
        <dbReference type="EMBL" id="QBJ04097.1"/>
    </source>
</evidence>
<dbReference type="RefSeq" id="YP_010082949.1">
    <property type="nucleotide sequence ID" value="NC_055035.1"/>
</dbReference>
<sequence>MKLDERMKKYEYVTRHYLICRTPVIIRIDGKAFHTFTKGMKKPFDHIFMESMQDTLKYLCENVQGCVLGYTQSDEISLLLIDYENLESSAWFDNNLSKVVSITSSMASVYFNIIFRYNVENYCYDMKGSAEYRTLLRQKTKDLTVFDSRAFNLQKEEVNNYFVWRQQDAIKNAIQMIGRAYFTHNELENKNGKDIVDMLDNVGVNYHSFLTCEKRGTCCIKTDKGWVLDKEIPIFKDNKDYIEKLVYIGE</sequence>
<dbReference type="PANTHER" id="PTHR12729">
    <property type="entry name" value="TRNA(HIS) GUANYLYLTRANSFERASE-RELATED"/>
    <property type="match status" value="1"/>
</dbReference>
<protein>
    <recommendedName>
        <fullName evidence="1">tRNAHis guanylyltransferase catalytic domain-containing protein</fullName>
    </recommendedName>
</protein>
<dbReference type="Proteomes" id="UP000292160">
    <property type="component" value="Segment"/>
</dbReference>
<keyword evidence="3" id="KW-1185">Reference proteome</keyword>
<dbReference type="KEGG" id="vg:65071957"/>
<dbReference type="InterPro" id="IPR038469">
    <property type="entry name" value="tRNAHis_GuaTrfase_Thg1_sf"/>
</dbReference>
<dbReference type="GO" id="GO:0000287">
    <property type="term" value="F:magnesium ion binding"/>
    <property type="evidence" value="ECO:0007669"/>
    <property type="project" value="InterPro"/>
</dbReference>
<dbReference type="GO" id="GO:0008193">
    <property type="term" value="F:tRNA guanylyltransferase activity"/>
    <property type="evidence" value="ECO:0007669"/>
    <property type="project" value="InterPro"/>
</dbReference>